<dbReference type="EMBL" id="JXBL01000001">
    <property type="protein sequence ID" value="KIE43974.1"/>
    <property type="molecule type" value="Genomic_DNA"/>
</dbReference>
<sequence>MKMLQRLWTFILVTAWCLVPPATKNGSPRAGTAASVGSRGAVGVRTALAPLARFLSCPETGGDRNGELSLFVPHCPALAGPLLLFRLKRTGFSRCRALIRGGGILLSARR</sequence>
<accession>A0A0C1TT75</accession>
<gene>
    <name evidence="1" type="ORF">SE37_15775</name>
</gene>
<proteinExistence type="predicted"/>
<comment type="caution">
    <text evidence="1">The sequence shown here is derived from an EMBL/GenBank/DDBJ whole genome shotgun (WGS) entry which is preliminary data.</text>
</comment>
<keyword evidence="2" id="KW-1185">Reference proteome</keyword>
<evidence type="ECO:0000313" key="2">
    <source>
        <dbReference type="Proteomes" id="UP000031433"/>
    </source>
</evidence>
<reference evidence="1 2" key="1">
    <citation type="submission" date="2015-01" db="EMBL/GenBank/DDBJ databases">
        <title>Genome sequence of the anaerobic bacterium Geobacter soli GSS01, a dissimilatory Fe(III) reducer from soil.</title>
        <authorList>
            <person name="Yang G."/>
            <person name="Zhou S."/>
        </authorList>
    </citation>
    <scope>NUCLEOTIDE SEQUENCE [LARGE SCALE GENOMIC DNA]</scope>
    <source>
        <strain evidence="1 2">GSS01</strain>
    </source>
</reference>
<protein>
    <submittedName>
        <fullName evidence="1">Uncharacterized protein</fullName>
    </submittedName>
</protein>
<name>A0A0C1TT75_9BACT</name>
<dbReference type="AlphaFoldDB" id="A0A0C1TT75"/>
<dbReference type="Proteomes" id="UP000031433">
    <property type="component" value="Unassembled WGS sequence"/>
</dbReference>
<organism evidence="1 2">
    <name type="scientific">Geobacter soli</name>
    <dbReference type="NCBI Taxonomy" id="1510391"/>
    <lineage>
        <taxon>Bacteria</taxon>
        <taxon>Pseudomonadati</taxon>
        <taxon>Thermodesulfobacteriota</taxon>
        <taxon>Desulfuromonadia</taxon>
        <taxon>Geobacterales</taxon>
        <taxon>Geobacteraceae</taxon>
        <taxon>Geobacter</taxon>
    </lineage>
</organism>
<evidence type="ECO:0000313" key="1">
    <source>
        <dbReference type="EMBL" id="KIE43974.1"/>
    </source>
</evidence>